<comment type="domain">
    <text evidence="12">The C-terminal coiled-coil domain is crucial for aminoacylation activity.</text>
</comment>
<reference evidence="17" key="1">
    <citation type="submission" date="2017-09" db="EMBL/GenBank/DDBJ databases">
        <title>Depth-based differentiation of microbial function through sediment-hosted aquifers and enrichment of novel symbionts in the deep terrestrial subsurface.</title>
        <authorList>
            <person name="Probst A.J."/>
            <person name="Ladd B."/>
            <person name="Jarett J.K."/>
            <person name="Geller-Mcgrath D.E."/>
            <person name="Sieber C.M.K."/>
            <person name="Emerson J.B."/>
            <person name="Anantharaman K."/>
            <person name="Thomas B.C."/>
            <person name="Malmstrom R."/>
            <person name="Stieglmeier M."/>
            <person name="Klingl A."/>
            <person name="Woyke T."/>
            <person name="Ryan C.M."/>
            <person name="Banfield J.F."/>
        </authorList>
    </citation>
    <scope>NUCLEOTIDE SEQUENCE [LARGE SCALE GENOMIC DNA]</scope>
</reference>
<dbReference type="FunFam" id="1.10.730.10:FF:000014">
    <property type="entry name" value="Valine--tRNA ligase"/>
    <property type="match status" value="1"/>
</dbReference>
<dbReference type="EMBL" id="PFMR01000097">
    <property type="protein sequence ID" value="PIZ17650.1"/>
    <property type="molecule type" value="Genomic_DNA"/>
</dbReference>
<feature type="short sequence motif" description="'HIGH' region" evidence="12">
    <location>
        <begin position="44"/>
        <end position="54"/>
    </location>
</feature>
<dbReference type="PRINTS" id="PR00986">
    <property type="entry name" value="TRNASYNTHVAL"/>
</dbReference>
<dbReference type="InterPro" id="IPR037118">
    <property type="entry name" value="Val-tRNA_synth_C_sf"/>
</dbReference>
<dbReference type="InterPro" id="IPR019499">
    <property type="entry name" value="Val-tRNA_synth_tRNA-bd"/>
</dbReference>
<dbReference type="PROSITE" id="PS00178">
    <property type="entry name" value="AA_TRNA_LIGASE_I"/>
    <property type="match status" value="1"/>
</dbReference>
<evidence type="ECO:0000256" key="8">
    <source>
        <dbReference type="ARBA" id="ARBA00023054"/>
    </source>
</evidence>
<evidence type="ECO:0000256" key="10">
    <source>
        <dbReference type="ARBA" id="ARBA00047552"/>
    </source>
</evidence>
<keyword evidence="8 12" id="KW-0175">Coiled coil</keyword>
<dbReference type="Proteomes" id="UP000229307">
    <property type="component" value="Unassembled WGS sequence"/>
</dbReference>
<comment type="caution">
    <text evidence="16">The sequence shown here is derived from an EMBL/GenBank/DDBJ whole genome shotgun (WGS) entry which is preliminary data.</text>
</comment>
<evidence type="ECO:0000259" key="14">
    <source>
        <dbReference type="Pfam" id="PF08264"/>
    </source>
</evidence>
<dbReference type="FunFam" id="1.10.287.380:FF:000001">
    <property type="entry name" value="Valine--tRNA ligase"/>
    <property type="match status" value="1"/>
</dbReference>
<dbReference type="NCBIfam" id="NF004349">
    <property type="entry name" value="PRK05729.1"/>
    <property type="match status" value="1"/>
</dbReference>
<protein>
    <recommendedName>
        <fullName evidence="12">Valine--tRNA ligase</fullName>
        <ecNumber evidence="12">6.1.1.9</ecNumber>
    </recommendedName>
    <alternativeName>
        <fullName evidence="12">Valyl-tRNA synthetase</fullName>
        <shortName evidence="12">ValRS</shortName>
    </alternativeName>
</protein>
<evidence type="ECO:0000256" key="11">
    <source>
        <dbReference type="ARBA" id="ARBA00060830"/>
    </source>
</evidence>
<evidence type="ECO:0000256" key="4">
    <source>
        <dbReference type="ARBA" id="ARBA00022598"/>
    </source>
</evidence>
<dbReference type="Pfam" id="PF08264">
    <property type="entry name" value="Anticodon_1"/>
    <property type="match status" value="1"/>
</dbReference>
<keyword evidence="7 12" id="KW-0648">Protein biosynthesis</keyword>
<dbReference type="InterPro" id="IPR009008">
    <property type="entry name" value="Val/Leu/Ile-tRNA-synth_edit"/>
</dbReference>
<comment type="subunit">
    <text evidence="2 12">Monomer.</text>
</comment>
<dbReference type="SUPFAM" id="SSF47323">
    <property type="entry name" value="Anticodon-binding domain of a subclass of class I aminoacyl-tRNA synthetases"/>
    <property type="match status" value="1"/>
</dbReference>
<evidence type="ECO:0000259" key="15">
    <source>
        <dbReference type="Pfam" id="PF10458"/>
    </source>
</evidence>
<dbReference type="FunFam" id="3.40.50.620:FF:000032">
    <property type="entry name" value="Valine--tRNA ligase"/>
    <property type="match status" value="1"/>
</dbReference>
<comment type="domain">
    <text evidence="12">ValRS has two distinct active sites: one for aminoacylation and one for editing. The misactivated threonine is translocated from the active site to the editing site.</text>
</comment>
<evidence type="ECO:0000259" key="13">
    <source>
        <dbReference type="Pfam" id="PF00133"/>
    </source>
</evidence>
<sequence>MDMPPQYNPKETEDRWYKYWMDKGYFRADSKSGKEPFCMVIPPPNITGSLHMGHALNNTLQDILTRWKRMSGFSALWLPGTDHAGIATQNVIERELKKEGLTRQQVGREDFIKRVWKWRDSTGGTIINQLKKLGCSCDWSRTRFTMDEGLSKAVQQVFITLYNEGLIYRDTYIINWCPRCQTALSDLEAEHQEVAGHLYYVKYELIGNDIRVKVATHDAQLARQSCWAGRTTHDCITVATTRPETIFGDVAIAVNPKDKRYKNFIGKKVRVPELCGGREIPVIADDYVDIKFGTGCLKITPAHDPADFEIGRRHKLEAINVISADGKMNGEAGKYAGLDRFECRKALVEDLKNQGRLEKTEDYKYTMGSCYRCHTYVEPYLSKQWFVRMKELAKPAIKAVKDGKVRFVPKSWGKTYYLWMDNIRDWCISRQIWWGHRIPVWYCKNEKCPPVVSTSRPAKCPECGGAEFSQDEDVLDTWFSSALWPFSTLGWPDKTDDLRFFYPTTVLSTAFDIIFFWVARMIIMGMHFMKDVPFRTVYIHALVRDPEGQKMSKSRGNVVDPLGIMDVYGTDALRFTMSSLAVKGRDIYLSEERIQGYRNFMNKIWNASRFILMNLANSSIAQLSNSSIVKELSSNSTHDPLGRRTTHDELTVADRWIMSRLNQVTKEVTGHLEKYDFDKASLALYDFFWHEFCDWYLEIAKLQLSVTSGQWPADSKLQTADNEKTAHYSLLTTQYCLFRTLEQSLRLMHPFVPFITEEIWQTLKTVDSGQWSVDSESNNSMHESIMVSKWPEYNKKETDAKATAQMELVKAIVFAVRNIRSELNIHPGAKIKAIFSYTAKKPLKAIDILNSNAAYIKWLAGIEEMSVGEDLTKPRPAAVAVVKGIEIYIPLEGLIDIQKETDRIKKEIEKAGNDLKGLKARLRNKEFLKKAPEEVVTKEKDRKIETEARLGKLKENLKMLA</sequence>
<evidence type="ECO:0000256" key="6">
    <source>
        <dbReference type="ARBA" id="ARBA00022840"/>
    </source>
</evidence>
<dbReference type="InterPro" id="IPR002300">
    <property type="entry name" value="aa-tRNA-synth_Ia"/>
</dbReference>
<dbReference type="GO" id="GO:0005524">
    <property type="term" value="F:ATP binding"/>
    <property type="evidence" value="ECO:0007669"/>
    <property type="project" value="UniProtKB-UniRule"/>
</dbReference>
<dbReference type="HAMAP" id="MF_02004">
    <property type="entry name" value="Val_tRNA_synth_type1"/>
    <property type="match status" value="1"/>
</dbReference>
<name>A0A2M7SDV5_9BACT</name>
<dbReference type="SUPFAM" id="SSF50677">
    <property type="entry name" value="ValRS/IleRS/LeuRS editing domain"/>
    <property type="match status" value="1"/>
</dbReference>
<comment type="similarity">
    <text evidence="11 12">Belongs to the class-I aminoacyl-tRNA synthetase family. ValS type 1 subfamily.</text>
</comment>
<dbReference type="EC" id="6.1.1.9" evidence="12"/>
<comment type="function">
    <text evidence="12">Catalyzes the attachment of valine to tRNA(Val). As ValRS can inadvertently accommodate and process structurally similar amino acids such as threonine, to avoid such errors, it has a 'posttransfer' editing activity that hydrolyzes mischarged Thr-tRNA(Val) in a tRNA-dependent manner.</text>
</comment>
<evidence type="ECO:0000256" key="1">
    <source>
        <dbReference type="ARBA" id="ARBA00004496"/>
    </source>
</evidence>
<dbReference type="GO" id="GO:0006438">
    <property type="term" value="P:valyl-tRNA aminoacylation"/>
    <property type="evidence" value="ECO:0007669"/>
    <property type="project" value="UniProtKB-UniRule"/>
</dbReference>
<dbReference type="Pfam" id="PF00133">
    <property type="entry name" value="tRNA-synt_1"/>
    <property type="match status" value="1"/>
</dbReference>
<gene>
    <name evidence="12" type="primary">valS</name>
    <name evidence="16" type="ORF">COY52_03515</name>
</gene>
<dbReference type="Gene3D" id="1.10.730.10">
    <property type="entry name" value="Isoleucyl-tRNA Synthetase, Domain 1"/>
    <property type="match status" value="1"/>
</dbReference>
<dbReference type="GO" id="GO:0004832">
    <property type="term" value="F:valine-tRNA ligase activity"/>
    <property type="evidence" value="ECO:0007669"/>
    <property type="project" value="UniProtKB-UniRule"/>
</dbReference>
<organism evidence="16 17">
    <name type="scientific">Candidatus Desantisbacteria bacterium CG_4_10_14_0_8_um_filter_48_22</name>
    <dbReference type="NCBI Taxonomy" id="1974543"/>
    <lineage>
        <taxon>Bacteria</taxon>
        <taxon>Candidatus Desantisiibacteriota</taxon>
    </lineage>
</organism>
<feature type="coiled-coil region" evidence="12">
    <location>
        <begin position="894"/>
        <end position="956"/>
    </location>
</feature>
<dbReference type="Pfam" id="PF10458">
    <property type="entry name" value="Val_tRNA-synt_C"/>
    <property type="match status" value="1"/>
</dbReference>
<feature type="short sequence motif" description="'KMSKS' region" evidence="12">
    <location>
        <begin position="550"/>
        <end position="554"/>
    </location>
</feature>
<dbReference type="PANTHER" id="PTHR11946:SF93">
    <property type="entry name" value="VALINE--TRNA LIGASE, CHLOROPLASTIC_MITOCHONDRIAL 2"/>
    <property type="match status" value="1"/>
</dbReference>
<keyword evidence="3 12" id="KW-0963">Cytoplasm</keyword>
<proteinExistence type="inferred from homology"/>
<dbReference type="Gene3D" id="1.10.287.380">
    <property type="entry name" value="Valyl-tRNA synthetase, C-terminal domain"/>
    <property type="match status" value="1"/>
</dbReference>
<dbReference type="InterPro" id="IPR013155">
    <property type="entry name" value="M/V/L/I-tRNA-synth_anticd-bd"/>
</dbReference>
<dbReference type="InterPro" id="IPR001412">
    <property type="entry name" value="aa-tRNA-synth_I_CS"/>
</dbReference>
<comment type="subcellular location">
    <subcellularLocation>
        <location evidence="1 12">Cytoplasm</location>
    </subcellularLocation>
</comment>
<evidence type="ECO:0000256" key="7">
    <source>
        <dbReference type="ARBA" id="ARBA00022917"/>
    </source>
</evidence>
<dbReference type="GO" id="GO:0005829">
    <property type="term" value="C:cytosol"/>
    <property type="evidence" value="ECO:0007669"/>
    <property type="project" value="TreeGrafter"/>
</dbReference>
<keyword evidence="4 12" id="KW-0436">Ligase</keyword>
<dbReference type="PANTHER" id="PTHR11946">
    <property type="entry name" value="VALYL-TRNA SYNTHETASES"/>
    <property type="match status" value="1"/>
</dbReference>
<keyword evidence="9 12" id="KW-0030">Aminoacyl-tRNA synthetase</keyword>
<dbReference type="InterPro" id="IPR010978">
    <property type="entry name" value="tRNA-bd_arm"/>
</dbReference>
<evidence type="ECO:0000256" key="3">
    <source>
        <dbReference type="ARBA" id="ARBA00022490"/>
    </source>
</evidence>
<dbReference type="Gene3D" id="3.40.50.620">
    <property type="entry name" value="HUPs"/>
    <property type="match status" value="2"/>
</dbReference>
<keyword evidence="5 12" id="KW-0547">Nucleotide-binding</keyword>
<accession>A0A2M7SDV5</accession>
<feature type="binding site" evidence="12">
    <location>
        <position position="553"/>
    </location>
    <ligand>
        <name>ATP</name>
        <dbReference type="ChEBI" id="CHEBI:30616"/>
    </ligand>
</feature>
<dbReference type="CDD" id="cd00817">
    <property type="entry name" value="ValRS_core"/>
    <property type="match status" value="1"/>
</dbReference>
<feature type="domain" description="Aminoacyl-tRNA synthetase class Ia" evidence="13">
    <location>
        <begin position="16"/>
        <end position="589"/>
    </location>
</feature>
<dbReference type="NCBIfam" id="TIGR00422">
    <property type="entry name" value="valS"/>
    <property type="match status" value="1"/>
</dbReference>
<dbReference type="AlphaFoldDB" id="A0A2M7SDV5"/>
<dbReference type="FunFam" id="3.40.50.620:FF:000098">
    <property type="entry name" value="Valine--tRNA ligase"/>
    <property type="match status" value="1"/>
</dbReference>
<dbReference type="InterPro" id="IPR009080">
    <property type="entry name" value="tRNAsynth_Ia_anticodon-bd"/>
</dbReference>
<keyword evidence="6 12" id="KW-0067">ATP-binding</keyword>
<dbReference type="InterPro" id="IPR002303">
    <property type="entry name" value="Valyl-tRNA_ligase"/>
</dbReference>
<evidence type="ECO:0000256" key="2">
    <source>
        <dbReference type="ARBA" id="ARBA00011245"/>
    </source>
</evidence>
<evidence type="ECO:0000256" key="5">
    <source>
        <dbReference type="ARBA" id="ARBA00022741"/>
    </source>
</evidence>
<dbReference type="CDD" id="cd07962">
    <property type="entry name" value="Anticodon_Ia_Val"/>
    <property type="match status" value="1"/>
</dbReference>
<evidence type="ECO:0000313" key="16">
    <source>
        <dbReference type="EMBL" id="PIZ17650.1"/>
    </source>
</evidence>
<comment type="catalytic activity">
    <reaction evidence="10 12">
        <text>tRNA(Val) + L-valine + ATP = L-valyl-tRNA(Val) + AMP + diphosphate</text>
        <dbReference type="Rhea" id="RHEA:10704"/>
        <dbReference type="Rhea" id="RHEA-COMP:9672"/>
        <dbReference type="Rhea" id="RHEA-COMP:9708"/>
        <dbReference type="ChEBI" id="CHEBI:30616"/>
        <dbReference type="ChEBI" id="CHEBI:33019"/>
        <dbReference type="ChEBI" id="CHEBI:57762"/>
        <dbReference type="ChEBI" id="CHEBI:78442"/>
        <dbReference type="ChEBI" id="CHEBI:78537"/>
        <dbReference type="ChEBI" id="CHEBI:456215"/>
        <dbReference type="EC" id="6.1.1.9"/>
    </reaction>
</comment>
<feature type="domain" description="Valyl-tRNA synthetase tRNA-binding arm" evidence="15">
    <location>
        <begin position="896"/>
        <end position="961"/>
    </location>
</feature>
<dbReference type="SUPFAM" id="SSF46589">
    <property type="entry name" value="tRNA-binding arm"/>
    <property type="match status" value="1"/>
</dbReference>
<dbReference type="GO" id="GO:0002161">
    <property type="term" value="F:aminoacyl-tRNA deacylase activity"/>
    <property type="evidence" value="ECO:0007669"/>
    <property type="project" value="InterPro"/>
</dbReference>
<evidence type="ECO:0000256" key="9">
    <source>
        <dbReference type="ARBA" id="ARBA00023146"/>
    </source>
</evidence>
<evidence type="ECO:0000256" key="12">
    <source>
        <dbReference type="HAMAP-Rule" id="MF_02004"/>
    </source>
</evidence>
<dbReference type="InterPro" id="IPR033705">
    <property type="entry name" value="Anticodon_Ia_Val"/>
</dbReference>
<evidence type="ECO:0000313" key="17">
    <source>
        <dbReference type="Proteomes" id="UP000229307"/>
    </source>
</evidence>
<feature type="domain" description="Methionyl/Valyl/Leucyl/Isoleucyl-tRNA synthetase anticodon-binding" evidence="14">
    <location>
        <begin position="654"/>
        <end position="833"/>
    </location>
</feature>
<dbReference type="SUPFAM" id="SSF52374">
    <property type="entry name" value="Nucleotidylyl transferase"/>
    <property type="match status" value="1"/>
</dbReference>
<dbReference type="InterPro" id="IPR014729">
    <property type="entry name" value="Rossmann-like_a/b/a_fold"/>
</dbReference>